<sequence length="474" mass="52240">MPPRPPRAARRGRRDGRVPRLRFEHLHDGLQGGARRRALVDAYDDILRRGFDEYREFVNPLIAQRAALAGEPIKLVRAEGGILFDEQGHAVEDFHGTQAFGHRNPYIADAIRRYLDSDAPSWYPARVNPFAGRLARRLCERAGFYDNAFFACTGSDAVEAALKLARALTKRPRLLGLEGAYHGCTFGSVSLMTKGYLRDPFAPFVEGAEHVPFGDIDALARALAPGDVAAIVVEPIQGEGGVRELPPPFVEALCELTERHGTLLVADEVQTALGRTGRGFLATAHWPRRPDVVLLAKHLGGGITPISAMLTRRETFLRAYGDHFASGESHNTTMGFNALSCVAALAALDLLTDELIGRVARLGEKLKNGLSETLTRSPLFREARGAGFMQGVALSSPDHPWLSFEHFGYDGLGQKSIISPLVCHRLYRRGFFCFTCGHDWSLFRLQPRFDIPEEKLDAFVAAVAEELEYIEGLG</sequence>
<protein>
    <submittedName>
        <fullName evidence="5">Aminotransferase class III-fold pyridoxal phosphate-dependent enzyme</fullName>
    </submittedName>
</protein>
<evidence type="ECO:0000313" key="5">
    <source>
        <dbReference type="EMBL" id="MRG98092.1"/>
    </source>
</evidence>
<organism evidence="5 6">
    <name type="scientific">Polyangium spumosum</name>
    <dbReference type="NCBI Taxonomy" id="889282"/>
    <lineage>
        <taxon>Bacteria</taxon>
        <taxon>Pseudomonadati</taxon>
        <taxon>Myxococcota</taxon>
        <taxon>Polyangia</taxon>
        <taxon>Polyangiales</taxon>
        <taxon>Polyangiaceae</taxon>
        <taxon>Polyangium</taxon>
    </lineage>
</organism>
<keyword evidence="5" id="KW-0808">Transferase</keyword>
<dbReference type="Gene3D" id="3.90.1150.10">
    <property type="entry name" value="Aspartate Aminotransferase, domain 1"/>
    <property type="match status" value="1"/>
</dbReference>
<keyword evidence="6" id="KW-1185">Reference proteome</keyword>
<dbReference type="GO" id="GO:0042802">
    <property type="term" value="F:identical protein binding"/>
    <property type="evidence" value="ECO:0007669"/>
    <property type="project" value="TreeGrafter"/>
</dbReference>
<dbReference type="InterPro" id="IPR049704">
    <property type="entry name" value="Aminotrans_3_PPA_site"/>
</dbReference>
<dbReference type="GO" id="GO:0008483">
    <property type="term" value="F:transaminase activity"/>
    <property type="evidence" value="ECO:0007669"/>
    <property type="project" value="UniProtKB-KW"/>
</dbReference>
<dbReference type="InterPro" id="IPR015421">
    <property type="entry name" value="PyrdxlP-dep_Trfase_major"/>
</dbReference>
<proteinExistence type="inferred from homology"/>
<dbReference type="GO" id="GO:0030170">
    <property type="term" value="F:pyridoxal phosphate binding"/>
    <property type="evidence" value="ECO:0007669"/>
    <property type="project" value="InterPro"/>
</dbReference>
<dbReference type="Proteomes" id="UP000440224">
    <property type="component" value="Unassembled WGS sequence"/>
</dbReference>
<evidence type="ECO:0000256" key="4">
    <source>
        <dbReference type="RuleBase" id="RU003560"/>
    </source>
</evidence>
<evidence type="ECO:0000256" key="2">
    <source>
        <dbReference type="ARBA" id="ARBA00022576"/>
    </source>
</evidence>
<dbReference type="InterPro" id="IPR005814">
    <property type="entry name" value="Aminotrans_3"/>
</dbReference>
<dbReference type="AlphaFoldDB" id="A0A6N7Q0V9"/>
<dbReference type="Gene3D" id="3.40.640.10">
    <property type="entry name" value="Type I PLP-dependent aspartate aminotransferase-like (Major domain)"/>
    <property type="match status" value="1"/>
</dbReference>
<dbReference type="PANTHER" id="PTHR11986">
    <property type="entry name" value="AMINOTRANSFERASE CLASS III"/>
    <property type="match status" value="1"/>
</dbReference>
<keyword evidence="2 5" id="KW-0032">Aminotransferase</keyword>
<dbReference type="EMBL" id="WJIE01000025">
    <property type="protein sequence ID" value="MRG98092.1"/>
    <property type="molecule type" value="Genomic_DNA"/>
</dbReference>
<comment type="similarity">
    <text evidence="4">Belongs to the class-III pyridoxal-phosphate-dependent aminotransferase family.</text>
</comment>
<dbReference type="SUPFAM" id="SSF53383">
    <property type="entry name" value="PLP-dependent transferases"/>
    <property type="match status" value="1"/>
</dbReference>
<dbReference type="FunFam" id="3.40.640.10:FF:000004">
    <property type="entry name" value="Acetylornithine aminotransferase"/>
    <property type="match status" value="1"/>
</dbReference>
<dbReference type="PANTHER" id="PTHR11986:SF121">
    <property type="entry name" value="BLR3010 PROTEIN"/>
    <property type="match status" value="1"/>
</dbReference>
<comment type="cofactor">
    <cofactor evidence="1">
        <name>pyridoxal 5'-phosphate</name>
        <dbReference type="ChEBI" id="CHEBI:597326"/>
    </cofactor>
</comment>
<dbReference type="OrthoDB" id="9801052at2"/>
<reference evidence="5 6" key="1">
    <citation type="submission" date="2019-10" db="EMBL/GenBank/DDBJ databases">
        <title>A soil myxobacterium in the family Polyangiaceae.</title>
        <authorList>
            <person name="Li Y."/>
            <person name="Wang J."/>
        </authorList>
    </citation>
    <scope>NUCLEOTIDE SEQUENCE [LARGE SCALE GENOMIC DNA]</scope>
    <source>
        <strain evidence="5 6">DSM 14734</strain>
    </source>
</reference>
<dbReference type="InterPro" id="IPR015422">
    <property type="entry name" value="PyrdxlP-dep_Trfase_small"/>
</dbReference>
<evidence type="ECO:0000256" key="3">
    <source>
        <dbReference type="ARBA" id="ARBA00022898"/>
    </source>
</evidence>
<keyword evidence="3 4" id="KW-0663">Pyridoxal phosphate</keyword>
<dbReference type="Pfam" id="PF00202">
    <property type="entry name" value="Aminotran_3"/>
    <property type="match status" value="1"/>
</dbReference>
<gene>
    <name evidence="5" type="ORF">GF068_40215</name>
</gene>
<evidence type="ECO:0000313" key="6">
    <source>
        <dbReference type="Proteomes" id="UP000440224"/>
    </source>
</evidence>
<comment type="caution">
    <text evidence="5">The sequence shown here is derived from an EMBL/GenBank/DDBJ whole genome shotgun (WGS) entry which is preliminary data.</text>
</comment>
<accession>A0A6N7Q0V9</accession>
<name>A0A6N7Q0V9_9BACT</name>
<dbReference type="InterPro" id="IPR050103">
    <property type="entry name" value="Class-III_PLP-dep_AT"/>
</dbReference>
<dbReference type="PROSITE" id="PS00600">
    <property type="entry name" value="AA_TRANSFER_CLASS_3"/>
    <property type="match status" value="1"/>
</dbReference>
<evidence type="ECO:0000256" key="1">
    <source>
        <dbReference type="ARBA" id="ARBA00001933"/>
    </source>
</evidence>
<dbReference type="InterPro" id="IPR015424">
    <property type="entry name" value="PyrdxlP-dep_Trfase"/>
</dbReference>
<dbReference type="CDD" id="cd00610">
    <property type="entry name" value="OAT_like"/>
    <property type="match status" value="1"/>
</dbReference>